<gene>
    <name evidence="2" type="ORF">DKT68_12100</name>
</gene>
<dbReference type="InterPro" id="IPR001853">
    <property type="entry name" value="DSBA-like_thioredoxin_dom"/>
</dbReference>
<dbReference type="EMBL" id="QGKR01000178">
    <property type="protein sequence ID" value="PWR09493.1"/>
    <property type="molecule type" value="Genomic_DNA"/>
</dbReference>
<dbReference type="RefSeq" id="WP_109817514.1">
    <property type="nucleotide sequence ID" value="NZ_QGKR01000178.1"/>
</dbReference>
<dbReference type="InterPro" id="IPR036249">
    <property type="entry name" value="Thioredoxin-like_sf"/>
</dbReference>
<comment type="caution">
    <text evidence="2">The sequence shown here is derived from an EMBL/GenBank/DDBJ whole genome shotgun (WGS) entry which is preliminary data.</text>
</comment>
<organism evidence="2 3">
    <name type="scientific">Micromonospora acroterricola</name>
    <dbReference type="NCBI Taxonomy" id="2202421"/>
    <lineage>
        <taxon>Bacteria</taxon>
        <taxon>Bacillati</taxon>
        <taxon>Actinomycetota</taxon>
        <taxon>Actinomycetes</taxon>
        <taxon>Micromonosporales</taxon>
        <taxon>Micromonosporaceae</taxon>
        <taxon>Micromonospora</taxon>
    </lineage>
</organism>
<dbReference type="PANTHER" id="PTHR13887:SF41">
    <property type="entry name" value="THIOREDOXIN SUPERFAMILY PROTEIN"/>
    <property type="match status" value="1"/>
</dbReference>
<dbReference type="CDD" id="cd03024">
    <property type="entry name" value="DsbA_FrnE"/>
    <property type="match status" value="1"/>
</dbReference>
<proteinExistence type="predicted"/>
<sequence>MEIEIYADVVCPWCYIGKRRLETALASYDGDVTVRYRPFQLDPSPVAEPRPLVEAMAAKFGGAERARQMFAHVTEVAAGDGLRLDFDRAVISNTFDAHRLVSYATDHGRAAEMVEALYQAHFTQGVDVGSREALATLAGGIGLDAADVRRFLDSDERTADVAAELAAARELGVTSVPTFVLAGKYAVTGAQEAQTLLAALAEVEQRESGAHTH</sequence>
<dbReference type="Proteomes" id="UP000245410">
    <property type="component" value="Unassembled WGS sequence"/>
</dbReference>
<evidence type="ECO:0000313" key="3">
    <source>
        <dbReference type="Proteomes" id="UP000245410"/>
    </source>
</evidence>
<dbReference type="SUPFAM" id="SSF52833">
    <property type="entry name" value="Thioredoxin-like"/>
    <property type="match status" value="1"/>
</dbReference>
<dbReference type="OrthoDB" id="9799122at2"/>
<dbReference type="AlphaFoldDB" id="A0A317D9M3"/>
<keyword evidence="3" id="KW-1185">Reference proteome</keyword>
<reference evidence="2 3" key="1">
    <citation type="submission" date="2018-05" db="EMBL/GenBank/DDBJ databases">
        <title>Micromonospora atacamensis sp. nov., a novel actinobacteria isolated from high altitude Atacama Desert soil.</title>
        <authorList>
            <person name="Carro L."/>
            <person name="Golinska P."/>
            <person name="Klenk H.-P."/>
            <person name="Goodfellow M."/>
        </authorList>
    </citation>
    <scope>NUCLEOTIDE SEQUENCE [LARGE SCALE GENOMIC DNA]</scope>
    <source>
        <strain evidence="2 3">5R2A7</strain>
    </source>
</reference>
<dbReference type="Pfam" id="PF01323">
    <property type="entry name" value="DSBA"/>
    <property type="match status" value="1"/>
</dbReference>
<name>A0A317D9M3_9ACTN</name>
<protein>
    <submittedName>
        <fullName evidence="2">Disulfide bond formation protein DsbA</fullName>
    </submittedName>
</protein>
<evidence type="ECO:0000313" key="2">
    <source>
        <dbReference type="EMBL" id="PWR09493.1"/>
    </source>
</evidence>
<dbReference type="Gene3D" id="3.40.30.10">
    <property type="entry name" value="Glutaredoxin"/>
    <property type="match status" value="1"/>
</dbReference>
<dbReference type="GO" id="GO:0016491">
    <property type="term" value="F:oxidoreductase activity"/>
    <property type="evidence" value="ECO:0007669"/>
    <property type="project" value="InterPro"/>
</dbReference>
<feature type="domain" description="DSBA-like thioredoxin" evidence="1">
    <location>
        <begin position="3"/>
        <end position="200"/>
    </location>
</feature>
<accession>A0A317D9M3</accession>
<evidence type="ECO:0000259" key="1">
    <source>
        <dbReference type="Pfam" id="PF01323"/>
    </source>
</evidence>
<dbReference type="PANTHER" id="PTHR13887">
    <property type="entry name" value="GLUTATHIONE S-TRANSFERASE KAPPA"/>
    <property type="match status" value="1"/>
</dbReference>